<feature type="compositionally biased region" description="Low complexity" evidence="1">
    <location>
        <begin position="1"/>
        <end position="10"/>
    </location>
</feature>
<protein>
    <recommendedName>
        <fullName evidence="5">Major facilitator superfamily (MFS) profile domain-containing protein</fullName>
    </recommendedName>
</protein>
<feature type="compositionally biased region" description="Basic and acidic residues" evidence="1">
    <location>
        <begin position="468"/>
        <end position="493"/>
    </location>
</feature>
<feature type="region of interest" description="Disordered" evidence="1">
    <location>
        <begin position="1"/>
        <end position="53"/>
    </location>
</feature>
<dbReference type="CDD" id="cd06173">
    <property type="entry name" value="MFS_MefA_like"/>
    <property type="match status" value="1"/>
</dbReference>
<evidence type="ECO:0008006" key="5">
    <source>
        <dbReference type="Google" id="ProtNLM"/>
    </source>
</evidence>
<dbReference type="InterPro" id="IPR036259">
    <property type="entry name" value="MFS_trans_sf"/>
</dbReference>
<dbReference type="AlphaFoldDB" id="A0A8J2SYF4"/>
<proteinExistence type="predicted"/>
<feature type="transmembrane region" description="Helical" evidence="2">
    <location>
        <begin position="280"/>
        <end position="307"/>
    </location>
</feature>
<evidence type="ECO:0000313" key="4">
    <source>
        <dbReference type="Proteomes" id="UP000789595"/>
    </source>
</evidence>
<dbReference type="PANTHER" id="PTHR23525:SF1">
    <property type="entry name" value="NODULIN-LIKE DOMAIN-CONTAINING PROTEIN"/>
    <property type="match status" value="1"/>
</dbReference>
<keyword evidence="2" id="KW-1133">Transmembrane helix</keyword>
<evidence type="ECO:0000256" key="2">
    <source>
        <dbReference type="SAM" id="Phobius"/>
    </source>
</evidence>
<dbReference type="OrthoDB" id="541403at2759"/>
<feature type="transmembrane region" description="Helical" evidence="2">
    <location>
        <begin position="201"/>
        <end position="219"/>
    </location>
</feature>
<feature type="transmembrane region" description="Helical" evidence="2">
    <location>
        <begin position="438"/>
        <end position="457"/>
    </location>
</feature>
<keyword evidence="2" id="KW-0472">Membrane</keyword>
<feature type="transmembrane region" description="Helical" evidence="2">
    <location>
        <begin position="231"/>
        <end position="251"/>
    </location>
</feature>
<name>A0A8J2SYF4_9STRA</name>
<dbReference type="InterPro" id="IPR011701">
    <property type="entry name" value="MFS"/>
</dbReference>
<feature type="transmembrane region" description="Helical" evidence="2">
    <location>
        <begin position="96"/>
        <end position="118"/>
    </location>
</feature>
<feature type="transmembrane region" description="Helical" evidence="2">
    <location>
        <begin position="414"/>
        <end position="432"/>
    </location>
</feature>
<reference evidence="3" key="1">
    <citation type="submission" date="2021-11" db="EMBL/GenBank/DDBJ databases">
        <authorList>
            <consortium name="Genoscope - CEA"/>
            <person name="William W."/>
        </authorList>
    </citation>
    <scope>NUCLEOTIDE SEQUENCE</scope>
</reference>
<feature type="transmembrane region" description="Helical" evidence="2">
    <location>
        <begin position="319"/>
        <end position="338"/>
    </location>
</feature>
<keyword evidence="2" id="KW-0812">Transmembrane</keyword>
<comment type="caution">
    <text evidence="3">The sequence shown here is derived from an EMBL/GenBank/DDBJ whole genome shotgun (WGS) entry which is preliminary data.</text>
</comment>
<feature type="transmembrane region" description="Helical" evidence="2">
    <location>
        <begin position="345"/>
        <end position="365"/>
    </location>
</feature>
<organism evidence="3 4">
    <name type="scientific">Pelagomonas calceolata</name>
    <dbReference type="NCBI Taxonomy" id="35677"/>
    <lineage>
        <taxon>Eukaryota</taxon>
        <taxon>Sar</taxon>
        <taxon>Stramenopiles</taxon>
        <taxon>Ochrophyta</taxon>
        <taxon>Pelagophyceae</taxon>
        <taxon>Pelagomonadales</taxon>
        <taxon>Pelagomonadaceae</taxon>
        <taxon>Pelagomonas</taxon>
    </lineage>
</organism>
<dbReference type="Proteomes" id="UP000789595">
    <property type="component" value="Unassembled WGS sequence"/>
</dbReference>
<dbReference type="Pfam" id="PF07690">
    <property type="entry name" value="MFS_1"/>
    <property type="match status" value="2"/>
</dbReference>
<dbReference type="Gene3D" id="1.20.1250.20">
    <property type="entry name" value="MFS general substrate transporter like domains"/>
    <property type="match status" value="2"/>
</dbReference>
<dbReference type="GO" id="GO:0022857">
    <property type="term" value="F:transmembrane transporter activity"/>
    <property type="evidence" value="ECO:0007669"/>
    <property type="project" value="InterPro"/>
</dbReference>
<feature type="transmembrane region" description="Helical" evidence="2">
    <location>
        <begin position="130"/>
        <end position="148"/>
    </location>
</feature>
<keyword evidence="4" id="KW-1185">Reference proteome</keyword>
<feature type="transmembrane region" description="Helical" evidence="2">
    <location>
        <begin position="371"/>
        <end position="393"/>
    </location>
</feature>
<dbReference type="EMBL" id="CAKKNE010000006">
    <property type="protein sequence ID" value="CAH0380232.1"/>
    <property type="molecule type" value="Genomic_DNA"/>
</dbReference>
<feature type="region of interest" description="Disordered" evidence="1">
    <location>
        <begin position="460"/>
        <end position="493"/>
    </location>
</feature>
<accession>A0A8J2SYF4</accession>
<dbReference type="PANTHER" id="PTHR23525">
    <property type="entry name" value="TRANSPORTER, PUTATIVE-RELATED"/>
    <property type="match status" value="1"/>
</dbReference>
<evidence type="ECO:0000313" key="3">
    <source>
        <dbReference type="EMBL" id="CAH0380232.1"/>
    </source>
</evidence>
<sequence>MRQAAAASAAEPEWARTDADPSDGTEEGTARNPLRQAAADAEQGNTDELSAPKRPLNRNVKITLCYQPSLNVCTSLATASPLAAYVLLRTGSNARVGYAVGAMGVANLCAAFPAAWLADRWSRTAVIRTAVIIGAFGFCSLVASVVLGDHIHANKQFLCICASTAIVGCFVGSQSSAVEAIFGDSIPSGSRSRLYVRKQSLRVLGTAAGPLLAVVVFATVGDHWREGELEIVIACGACLFFCPALLALALSEKQTLGELSRPLLADDGDATERRQQELRIAATVCVSDVVSMLGSGMTVKFFPLFFWREVGLSPIKVQVIYVAAPTGIACCAFVAQKLSKRIGRVWVTVCTKVCACILLAVMTRVDDGPLIIVLYLLRTWLANCCSGLTRSILNDYVRKDERARWNAAESINRFGWSGSAVLGGHLVDLYGYRFTFLITAGLQLCSAAILSSLARVVERESSSTYARVESRGDGETKEEPAPGDEEGRRAKPD</sequence>
<dbReference type="SUPFAM" id="SSF103473">
    <property type="entry name" value="MFS general substrate transporter"/>
    <property type="match status" value="1"/>
</dbReference>
<gene>
    <name evidence="3" type="ORF">PECAL_6P18750</name>
</gene>
<evidence type="ECO:0000256" key="1">
    <source>
        <dbReference type="SAM" id="MobiDB-lite"/>
    </source>
</evidence>